<sequence length="161" mass="17410">MKYSAAVLIIALLFVGVAGPLGIGPSMWGHSEGCFASIETPCPMELFASAIHHVSAFTALASVPLFLALTLLLLFALVFYAKFLEIPRLSPASAPLWRAIDYSFGTPRALLRALARLEHSPPAVSNGLLFVYVENKNEQNDNNHRHTGHARYCGAPVLGTH</sequence>
<comment type="caution">
    <text evidence="2">The sequence shown here is derived from an EMBL/GenBank/DDBJ whole genome shotgun (WGS) entry which is preliminary data.</text>
</comment>
<evidence type="ECO:0000256" key="1">
    <source>
        <dbReference type="SAM" id="Phobius"/>
    </source>
</evidence>
<proteinExistence type="predicted"/>
<gene>
    <name evidence="2" type="ORF">UY83_C0006G0015</name>
</gene>
<keyword evidence="1" id="KW-1133">Transmembrane helix</keyword>
<accession>A0A0G1XWG1</accession>
<dbReference type="EMBL" id="LCRO01000006">
    <property type="protein sequence ID" value="KKW35538.1"/>
    <property type="molecule type" value="Genomic_DNA"/>
</dbReference>
<reference evidence="2 3" key="1">
    <citation type="journal article" date="2015" name="Nature">
        <title>rRNA introns, odd ribosomes, and small enigmatic genomes across a large radiation of phyla.</title>
        <authorList>
            <person name="Brown C.T."/>
            <person name="Hug L.A."/>
            <person name="Thomas B.C."/>
            <person name="Sharon I."/>
            <person name="Castelle C.J."/>
            <person name="Singh A."/>
            <person name="Wilkins M.J."/>
            <person name="Williams K.H."/>
            <person name="Banfield J.F."/>
        </authorList>
    </citation>
    <scope>NUCLEOTIDE SEQUENCE [LARGE SCALE GENOMIC DNA]</scope>
</reference>
<dbReference type="AlphaFoldDB" id="A0A0G1XWG1"/>
<keyword evidence="1" id="KW-0812">Transmembrane</keyword>
<keyword evidence="1" id="KW-0472">Membrane</keyword>
<dbReference type="Proteomes" id="UP000034740">
    <property type="component" value="Unassembled WGS sequence"/>
</dbReference>
<name>A0A0G1XWG1_9BACT</name>
<evidence type="ECO:0000313" key="2">
    <source>
        <dbReference type="EMBL" id="KKW35538.1"/>
    </source>
</evidence>
<feature type="transmembrane region" description="Helical" evidence="1">
    <location>
        <begin position="60"/>
        <end position="81"/>
    </location>
</feature>
<organism evidence="2 3">
    <name type="scientific">Candidatus Adlerbacteria bacterium GW2011_GWA1_54_10</name>
    <dbReference type="NCBI Taxonomy" id="1618605"/>
    <lineage>
        <taxon>Bacteria</taxon>
        <taxon>Candidatus Adleribacteriota</taxon>
    </lineage>
</organism>
<evidence type="ECO:0000313" key="3">
    <source>
        <dbReference type="Proteomes" id="UP000034740"/>
    </source>
</evidence>
<protein>
    <submittedName>
        <fullName evidence="2">Uncharacterized protein</fullName>
    </submittedName>
</protein>